<gene>
    <name evidence="1" type="ORF">TVY486_1108700</name>
</gene>
<accession>G0UC38</accession>
<dbReference type="VEuPathDB" id="TriTrypDB:TvY486_1108700"/>
<evidence type="ECO:0000313" key="1">
    <source>
        <dbReference type="EMBL" id="CCC53386.1"/>
    </source>
</evidence>
<protein>
    <submittedName>
        <fullName evidence="1">Uncharacterized protein</fullName>
    </submittedName>
</protein>
<name>G0UC38_TRYVY</name>
<reference evidence="1" key="1">
    <citation type="journal article" date="2012" name="Proc. Natl. Acad. Sci. U.S.A.">
        <title>Antigenic diversity is generated by distinct evolutionary mechanisms in African trypanosome species.</title>
        <authorList>
            <person name="Jackson A.P."/>
            <person name="Berry A."/>
            <person name="Aslett M."/>
            <person name="Allison H.C."/>
            <person name="Burton P."/>
            <person name="Vavrova-Anderson J."/>
            <person name="Brown R."/>
            <person name="Browne H."/>
            <person name="Corton N."/>
            <person name="Hauser H."/>
            <person name="Gamble J."/>
            <person name="Gilderthorp R."/>
            <person name="Marcello L."/>
            <person name="McQuillan J."/>
            <person name="Otto T.D."/>
            <person name="Quail M.A."/>
            <person name="Sanders M.J."/>
            <person name="van Tonder A."/>
            <person name="Ginger M.L."/>
            <person name="Field M.C."/>
            <person name="Barry J.D."/>
            <person name="Hertz-Fowler C."/>
            <person name="Berriman M."/>
        </authorList>
    </citation>
    <scope>NUCLEOTIDE SEQUENCE</scope>
    <source>
        <strain evidence="1">Y486</strain>
    </source>
</reference>
<proteinExistence type="predicted"/>
<sequence>MGTRVLVVGKASPLLCCISPSASHHCPSKTHLSSGMPPSSPSSFASFAHLFVPTRPGAIMLRFAALCTPTHTRP</sequence>
<dbReference type="EMBL" id="HE573027">
    <property type="protein sequence ID" value="CCC53386.1"/>
    <property type="molecule type" value="Genomic_DNA"/>
</dbReference>
<organism evidence="1">
    <name type="scientific">Trypanosoma vivax (strain Y486)</name>
    <dbReference type="NCBI Taxonomy" id="1055687"/>
    <lineage>
        <taxon>Eukaryota</taxon>
        <taxon>Discoba</taxon>
        <taxon>Euglenozoa</taxon>
        <taxon>Kinetoplastea</taxon>
        <taxon>Metakinetoplastina</taxon>
        <taxon>Trypanosomatida</taxon>
        <taxon>Trypanosomatidae</taxon>
        <taxon>Trypanosoma</taxon>
        <taxon>Duttonella</taxon>
    </lineage>
</organism>
<feature type="non-terminal residue" evidence="1">
    <location>
        <position position="74"/>
    </location>
</feature>
<dbReference type="AlphaFoldDB" id="G0UC38"/>